<sequence>MTFHEFIKKESADDNEYVNLKSLFEEFAISWNSIISHIDQYQSEELLNKPHMNLELPVIFGLVEQKNNGIYLCAILDFLIKLHNEFLDDIINIPIEELAQAQDDNFINYEWNDKILKYNQRNMGIKGN</sequence>
<gene>
    <name evidence="1" type="ORF">RhiirA4_491949</name>
</gene>
<proteinExistence type="predicted"/>
<dbReference type="EMBL" id="LLXI01009903">
    <property type="protein sequence ID" value="PKY63348.1"/>
    <property type="molecule type" value="Genomic_DNA"/>
</dbReference>
<evidence type="ECO:0000313" key="2">
    <source>
        <dbReference type="Proteomes" id="UP000234323"/>
    </source>
</evidence>
<reference evidence="1 2" key="1">
    <citation type="submission" date="2015-10" db="EMBL/GenBank/DDBJ databases">
        <title>Genome analyses suggest a sexual origin of heterokaryosis in a supposedly ancient asexual fungus.</title>
        <authorList>
            <person name="Ropars J."/>
            <person name="Sedzielewska K."/>
            <person name="Noel J."/>
            <person name="Charron P."/>
            <person name="Farinelli L."/>
            <person name="Marton T."/>
            <person name="Kruger M."/>
            <person name="Pelin A."/>
            <person name="Brachmann A."/>
            <person name="Corradi N."/>
        </authorList>
    </citation>
    <scope>NUCLEOTIDE SEQUENCE [LARGE SCALE GENOMIC DNA]</scope>
    <source>
        <strain evidence="1 2">A4</strain>
    </source>
</reference>
<name>A0A2I1HWU3_9GLOM</name>
<dbReference type="AlphaFoldDB" id="A0A2I1HWU3"/>
<dbReference type="Proteomes" id="UP000234323">
    <property type="component" value="Unassembled WGS sequence"/>
</dbReference>
<keyword evidence="2" id="KW-1185">Reference proteome</keyword>
<protein>
    <submittedName>
        <fullName evidence="1">Uncharacterized protein</fullName>
    </submittedName>
</protein>
<comment type="caution">
    <text evidence="1">The sequence shown here is derived from an EMBL/GenBank/DDBJ whole genome shotgun (WGS) entry which is preliminary data.</text>
</comment>
<evidence type="ECO:0000313" key="1">
    <source>
        <dbReference type="EMBL" id="PKY63348.1"/>
    </source>
</evidence>
<accession>A0A2I1HWU3</accession>
<organism evidence="1 2">
    <name type="scientific">Rhizophagus irregularis</name>
    <dbReference type="NCBI Taxonomy" id="588596"/>
    <lineage>
        <taxon>Eukaryota</taxon>
        <taxon>Fungi</taxon>
        <taxon>Fungi incertae sedis</taxon>
        <taxon>Mucoromycota</taxon>
        <taxon>Glomeromycotina</taxon>
        <taxon>Glomeromycetes</taxon>
        <taxon>Glomerales</taxon>
        <taxon>Glomeraceae</taxon>
        <taxon>Rhizophagus</taxon>
    </lineage>
</organism>
<feature type="non-terminal residue" evidence="1">
    <location>
        <position position="128"/>
    </location>
</feature>